<evidence type="ECO:0000313" key="7">
    <source>
        <dbReference type="Proteomes" id="UP001324115"/>
    </source>
</evidence>
<evidence type="ECO:0000256" key="2">
    <source>
        <dbReference type="ARBA" id="ARBA00023157"/>
    </source>
</evidence>
<reference evidence="6 7" key="1">
    <citation type="journal article" date="2023" name="G3 (Bethesda)">
        <title>A haplotype-resolved chromosome-scale genome for Quercus rubra L. provides insights into the genetics of adaptive traits for red oak species.</title>
        <authorList>
            <person name="Kapoor B."/>
            <person name="Jenkins J."/>
            <person name="Schmutz J."/>
            <person name="Zhebentyayeva T."/>
            <person name="Kuelheim C."/>
            <person name="Coggeshall M."/>
            <person name="Heim C."/>
            <person name="Lasky J.R."/>
            <person name="Leites L."/>
            <person name="Islam-Faridi N."/>
            <person name="Romero-Severson J."/>
            <person name="DeLeo V.L."/>
            <person name="Lucas S.M."/>
            <person name="Lazic D."/>
            <person name="Gailing O."/>
            <person name="Carlson J."/>
            <person name="Staton M."/>
        </authorList>
    </citation>
    <scope>NUCLEOTIDE SEQUENCE [LARGE SCALE GENOMIC DNA]</scope>
    <source>
        <strain evidence="6">Pseudo-F2</strain>
    </source>
</reference>
<dbReference type="Pfam" id="PF04043">
    <property type="entry name" value="PMEI"/>
    <property type="match status" value="1"/>
</dbReference>
<comment type="caution">
    <text evidence="6">The sequence shown here is derived from an EMBL/GenBank/DDBJ whole genome shotgun (WGS) entry which is preliminary data.</text>
</comment>
<evidence type="ECO:0000256" key="4">
    <source>
        <dbReference type="SAM" id="SignalP"/>
    </source>
</evidence>
<dbReference type="InterPro" id="IPR034086">
    <property type="entry name" value="PMEI_plant"/>
</dbReference>
<protein>
    <recommendedName>
        <fullName evidence="5">Pectinesterase inhibitor domain-containing protein</fullName>
    </recommendedName>
</protein>
<dbReference type="InterPro" id="IPR006501">
    <property type="entry name" value="Pectinesterase_inhib_dom"/>
</dbReference>
<comment type="similarity">
    <text evidence="3">Belongs to the PMEI family.</text>
</comment>
<name>A0AAN7FSI9_QUERU</name>
<dbReference type="PANTHER" id="PTHR36710:SF18">
    <property type="entry name" value="PECTINESTERASE INHIBITOR 5-RELATED"/>
    <property type="match status" value="1"/>
</dbReference>
<keyword evidence="1 4" id="KW-0732">Signal</keyword>
<keyword evidence="7" id="KW-1185">Reference proteome</keyword>
<dbReference type="CDD" id="cd15797">
    <property type="entry name" value="PMEI"/>
    <property type="match status" value="1"/>
</dbReference>
<dbReference type="NCBIfam" id="TIGR01614">
    <property type="entry name" value="PME_inhib"/>
    <property type="match status" value="1"/>
</dbReference>
<dbReference type="PANTHER" id="PTHR36710">
    <property type="entry name" value="PECTINESTERASE INHIBITOR-LIKE"/>
    <property type="match status" value="1"/>
</dbReference>
<dbReference type="SMART" id="SM00856">
    <property type="entry name" value="PMEI"/>
    <property type="match status" value="1"/>
</dbReference>
<feature type="chain" id="PRO_5042848625" description="Pectinesterase inhibitor domain-containing protein" evidence="4">
    <location>
        <begin position="28"/>
        <end position="184"/>
    </location>
</feature>
<evidence type="ECO:0000256" key="3">
    <source>
        <dbReference type="ARBA" id="ARBA00038471"/>
    </source>
</evidence>
<keyword evidence="2" id="KW-1015">Disulfide bond</keyword>
<evidence type="ECO:0000313" key="6">
    <source>
        <dbReference type="EMBL" id="KAK4599730.1"/>
    </source>
</evidence>
<feature type="domain" description="Pectinesterase inhibitor" evidence="5">
    <location>
        <begin position="33"/>
        <end position="177"/>
    </location>
</feature>
<dbReference type="SUPFAM" id="SSF101148">
    <property type="entry name" value="Plant invertase/pectin methylesterase inhibitor"/>
    <property type="match status" value="1"/>
</dbReference>
<dbReference type="Gene3D" id="1.20.140.40">
    <property type="entry name" value="Invertase/pectin methylesterase inhibitor family protein"/>
    <property type="match status" value="1"/>
</dbReference>
<evidence type="ECO:0000259" key="5">
    <source>
        <dbReference type="SMART" id="SM00856"/>
    </source>
</evidence>
<sequence length="184" mass="20074">MASPISCLSILVIPLLVTSLFYQVSNAANQGWFDEAFLEKVCQKSTDYDLCSSTLRVDPRTYTVNPQGLALVSISINTNLVQTTLDQIPGILNTLTDPLDKTRLQNCQTDFNEVLVKFNAAYAAMSSMSYTEATNLLTEAVLKSVECENEYSSSSSESPISDTTNKVGKLVFVTYVIVGEITSA</sequence>
<dbReference type="Proteomes" id="UP001324115">
    <property type="component" value="Unassembled WGS sequence"/>
</dbReference>
<dbReference type="InterPro" id="IPR052421">
    <property type="entry name" value="PCW_Enzyme_Inhibitor"/>
</dbReference>
<accession>A0AAN7FSI9</accession>
<proteinExistence type="inferred from homology"/>
<gene>
    <name evidence="6" type="ORF">RGQ29_009675</name>
</gene>
<dbReference type="AlphaFoldDB" id="A0AAN7FSI9"/>
<dbReference type="EMBL" id="JAXUIC010000002">
    <property type="protein sequence ID" value="KAK4599730.1"/>
    <property type="molecule type" value="Genomic_DNA"/>
</dbReference>
<evidence type="ECO:0000256" key="1">
    <source>
        <dbReference type="ARBA" id="ARBA00022729"/>
    </source>
</evidence>
<dbReference type="InterPro" id="IPR035513">
    <property type="entry name" value="Invertase/methylesterase_inhib"/>
</dbReference>
<dbReference type="GO" id="GO:0046910">
    <property type="term" value="F:pectinesterase inhibitor activity"/>
    <property type="evidence" value="ECO:0007669"/>
    <property type="project" value="InterPro"/>
</dbReference>
<feature type="signal peptide" evidence="4">
    <location>
        <begin position="1"/>
        <end position="27"/>
    </location>
</feature>
<organism evidence="6 7">
    <name type="scientific">Quercus rubra</name>
    <name type="common">Northern red oak</name>
    <name type="synonym">Quercus borealis</name>
    <dbReference type="NCBI Taxonomy" id="3512"/>
    <lineage>
        <taxon>Eukaryota</taxon>
        <taxon>Viridiplantae</taxon>
        <taxon>Streptophyta</taxon>
        <taxon>Embryophyta</taxon>
        <taxon>Tracheophyta</taxon>
        <taxon>Spermatophyta</taxon>
        <taxon>Magnoliopsida</taxon>
        <taxon>eudicotyledons</taxon>
        <taxon>Gunneridae</taxon>
        <taxon>Pentapetalae</taxon>
        <taxon>rosids</taxon>
        <taxon>fabids</taxon>
        <taxon>Fagales</taxon>
        <taxon>Fagaceae</taxon>
        <taxon>Quercus</taxon>
    </lineage>
</organism>